<name>A0ABT0SAL1_9SPHN</name>
<evidence type="ECO:0000313" key="2">
    <source>
        <dbReference type="Proteomes" id="UP001165383"/>
    </source>
</evidence>
<dbReference type="SUPFAM" id="SSF54427">
    <property type="entry name" value="NTF2-like"/>
    <property type="match status" value="1"/>
</dbReference>
<accession>A0ABT0SAL1</accession>
<evidence type="ECO:0008006" key="3">
    <source>
        <dbReference type="Google" id="ProtNLM"/>
    </source>
</evidence>
<protein>
    <recommendedName>
        <fullName evidence="3">Nuclear transport factor 2 family protein</fullName>
    </recommendedName>
</protein>
<sequence length="138" mass="15880">MTDEEEVGAVIDEMYGMISGPAGPRDWSRQANCFLPEARQVRTFVDQQGRPGMLAMTLDEYRDNTTPFFAANAFYEVETSRRIDLFGNIAHVWSGYEARTSPDDATPERRGINSIQLFNHPEHGWRILAMVWDNERQH</sequence>
<dbReference type="RefSeq" id="WP_249915603.1">
    <property type="nucleotide sequence ID" value="NZ_JAMGBB010000001.1"/>
</dbReference>
<organism evidence="1 2">
    <name type="scientific">Sphingomonas brevis</name>
    <dbReference type="NCBI Taxonomy" id="2908206"/>
    <lineage>
        <taxon>Bacteria</taxon>
        <taxon>Pseudomonadati</taxon>
        <taxon>Pseudomonadota</taxon>
        <taxon>Alphaproteobacteria</taxon>
        <taxon>Sphingomonadales</taxon>
        <taxon>Sphingomonadaceae</taxon>
        <taxon>Sphingomonas</taxon>
    </lineage>
</organism>
<comment type="caution">
    <text evidence="1">The sequence shown here is derived from an EMBL/GenBank/DDBJ whole genome shotgun (WGS) entry which is preliminary data.</text>
</comment>
<proteinExistence type="predicted"/>
<dbReference type="Gene3D" id="3.10.450.50">
    <property type="match status" value="1"/>
</dbReference>
<reference evidence="1" key="1">
    <citation type="submission" date="2022-05" db="EMBL/GenBank/DDBJ databases">
        <authorList>
            <person name="Jo J.-H."/>
            <person name="Im W.-T."/>
        </authorList>
    </citation>
    <scope>NUCLEOTIDE SEQUENCE</scope>
    <source>
        <strain evidence="1">RB56-2</strain>
    </source>
</reference>
<dbReference type="InterPro" id="IPR032710">
    <property type="entry name" value="NTF2-like_dom_sf"/>
</dbReference>
<gene>
    <name evidence="1" type="ORF">LZ518_08670</name>
</gene>
<evidence type="ECO:0000313" key="1">
    <source>
        <dbReference type="EMBL" id="MCL6741202.1"/>
    </source>
</evidence>
<dbReference type="Proteomes" id="UP001165383">
    <property type="component" value="Unassembled WGS sequence"/>
</dbReference>
<dbReference type="EMBL" id="JAMGBB010000001">
    <property type="protein sequence ID" value="MCL6741202.1"/>
    <property type="molecule type" value="Genomic_DNA"/>
</dbReference>
<keyword evidence="2" id="KW-1185">Reference proteome</keyword>